<feature type="domain" description="FAD-binding" evidence="7">
    <location>
        <begin position="315"/>
        <end position="353"/>
    </location>
</feature>
<evidence type="ECO:0000256" key="2">
    <source>
        <dbReference type="ARBA" id="ARBA00005179"/>
    </source>
</evidence>
<evidence type="ECO:0000259" key="7">
    <source>
        <dbReference type="Pfam" id="PF01494"/>
    </source>
</evidence>
<evidence type="ECO:0000256" key="4">
    <source>
        <dbReference type="ARBA" id="ARBA00022827"/>
    </source>
</evidence>
<sequence>MTELPIIIVGAGIGGLSLAQGLSKHNIPFRVYEADESLTSRPQGYRVRISDEGVDSLRQNLSAKHLQDVESSCSAITARSNAPVARLSTEDASAAAPIFKPGAEAPFPLQGDSNILSADRTVLRTLLLRGIENYVTFGRRFKSFTETADAVLVRFEDEQEVNASVLVGADGTWSRVRRQWLPKCALLDTEARLIFGKSNLGGDLARQFSKEASRGLTLLQSPSIKCLLEPMHFRRHLDGLPEDYVYWVLFLQSDTENIPGDILSRNATDIKTLTQELTSNWHPSLRCLFEDPHVSQLSVLQVLSTDPHTLDWTQQSGAGRITLIGDAAHAMSPTAALGATTALQDTATLLTSIRALGVVPRALREYEHQMGIYAIEALKKTLIGGKAMFGMRAFEDLPRV</sequence>
<keyword evidence="3" id="KW-0285">Flavoprotein</keyword>
<evidence type="ECO:0000256" key="6">
    <source>
        <dbReference type="ARBA" id="ARBA00023033"/>
    </source>
</evidence>
<evidence type="ECO:0000256" key="3">
    <source>
        <dbReference type="ARBA" id="ARBA00022630"/>
    </source>
</evidence>
<protein>
    <submittedName>
        <fullName evidence="8">FAD-binding domain-containing protein</fullName>
    </submittedName>
</protein>
<dbReference type="PANTHER" id="PTHR47178:SF5">
    <property type="entry name" value="FAD-BINDING DOMAIN-CONTAINING PROTEIN"/>
    <property type="match status" value="1"/>
</dbReference>
<comment type="pathway">
    <text evidence="2">Secondary metabolite biosynthesis.</text>
</comment>
<dbReference type="InterPro" id="IPR036188">
    <property type="entry name" value="FAD/NAD-bd_sf"/>
</dbReference>
<keyword evidence="9" id="KW-1185">Reference proteome</keyword>
<organism evidence="8 9">
    <name type="scientific">Seiridium unicorne</name>
    <dbReference type="NCBI Taxonomy" id="138068"/>
    <lineage>
        <taxon>Eukaryota</taxon>
        <taxon>Fungi</taxon>
        <taxon>Dikarya</taxon>
        <taxon>Ascomycota</taxon>
        <taxon>Pezizomycotina</taxon>
        <taxon>Sordariomycetes</taxon>
        <taxon>Xylariomycetidae</taxon>
        <taxon>Amphisphaeriales</taxon>
        <taxon>Sporocadaceae</taxon>
        <taxon>Seiridium</taxon>
    </lineage>
</organism>
<evidence type="ECO:0000256" key="1">
    <source>
        <dbReference type="ARBA" id="ARBA00001974"/>
    </source>
</evidence>
<dbReference type="PRINTS" id="PR00420">
    <property type="entry name" value="RNGMNOXGNASE"/>
</dbReference>
<evidence type="ECO:0000313" key="9">
    <source>
        <dbReference type="Proteomes" id="UP001408356"/>
    </source>
</evidence>
<keyword evidence="6" id="KW-0503">Monooxygenase</keyword>
<keyword evidence="4" id="KW-0274">FAD</keyword>
<dbReference type="Gene3D" id="3.50.50.60">
    <property type="entry name" value="FAD/NAD(P)-binding domain"/>
    <property type="match status" value="1"/>
</dbReference>
<dbReference type="InterPro" id="IPR002938">
    <property type="entry name" value="FAD-bd"/>
</dbReference>
<comment type="cofactor">
    <cofactor evidence="1">
        <name>FAD</name>
        <dbReference type="ChEBI" id="CHEBI:57692"/>
    </cofactor>
</comment>
<keyword evidence="5" id="KW-0560">Oxidoreductase</keyword>
<dbReference type="PANTHER" id="PTHR47178">
    <property type="entry name" value="MONOOXYGENASE, FAD-BINDING"/>
    <property type="match status" value="1"/>
</dbReference>
<dbReference type="SUPFAM" id="SSF51905">
    <property type="entry name" value="FAD/NAD(P)-binding domain"/>
    <property type="match status" value="1"/>
</dbReference>
<evidence type="ECO:0000313" key="8">
    <source>
        <dbReference type="EMBL" id="KAK9412715.1"/>
    </source>
</evidence>
<dbReference type="Proteomes" id="UP001408356">
    <property type="component" value="Unassembled WGS sequence"/>
</dbReference>
<comment type="caution">
    <text evidence="8">The sequence shown here is derived from an EMBL/GenBank/DDBJ whole genome shotgun (WGS) entry which is preliminary data.</text>
</comment>
<dbReference type="Pfam" id="PF01494">
    <property type="entry name" value="FAD_binding_3"/>
    <property type="match status" value="2"/>
</dbReference>
<gene>
    <name evidence="8" type="ORF">SUNI508_12415</name>
</gene>
<reference evidence="8 9" key="1">
    <citation type="journal article" date="2024" name="J. Plant Pathol.">
        <title>Sequence and assembly of the genome of Seiridium unicorne, isolate CBS 538.82, causal agent of cypress canker disease.</title>
        <authorList>
            <person name="Scali E."/>
            <person name="Rocca G.D."/>
            <person name="Danti R."/>
            <person name="Garbelotto M."/>
            <person name="Barberini S."/>
            <person name="Baroncelli R."/>
            <person name="Emiliani G."/>
        </authorList>
    </citation>
    <scope>NUCLEOTIDE SEQUENCE [LARGE SCALE GENOMIC DNA]</scope>
    <source>
        <strain evidence="8 9">BM-138-508</strain>
    </source>
</reference>
<evidence type="ECO:0000256" key="5">
    <source>
        <dbReference type="ARBA" id="ARBA00023002"/>
    </source>
</evidence>
<dbReference type="EMBL" id="JARVKF010000450">
    <property type="protein sequence ID" value="KAK9412715.1"/>
    <property type="molecule type" value="Genomic_DNA"/>
</dbReference>
<name>A0ABR2UDI4_9PEZI</name>
<accession>A0ABR2UDI4</accession>
<proteinExistence type="predicted"/>
<feature type="domain" description="FAD-binding" evidence="7">
    <location>
        <begin position="4"/>
        <end position="179"/>
    </location>
</feature>